<protein>
    <recommendedName>
        <fullName evidence="1">DUF4440 domain-containing protein</fullName>
    </recommendedName>
</protein>
<evidence type="ECO:0000313" key="2">
    <source>
        <dbReference type="EMBL" id="PZF74283.1"/>
    </source>
</evidence>
<dbReference type="AlphaFoldDB" id="A0A2W2C2G6"/>
<evidence type="ECO:0000259" key="1">
    <source>
        <dbReference type="Pfam" id="PF14534"/>
    </source>
</evidence>
<dbReference type="EMBL" id="QKTW01000006">
    <property type="protein sequence ID" value="PZF74283.1"/>
    <property type="molecule type" value="Genomic_DNA"/>
</dbReference>
<gene>
    <name evidence="2" type="ORF">DN068_04550</name>
</gene>
<accession>A0A2W2C2G6</accession>
<dbReference type="Pfam" id="PF14534">
    <property type="entry name" value="DUF4440"/>
    <property type="match status" value="1"/>
</dbReference>
<dbReference type="PROSITE" id="PS51257">
    <property type="entry name" value="PROKAR_LIPOPROTEIN"/>
    <property type="match status" value="1"/>
</dbReference>
<dbReference type="OrthoDB" id="1119084at2"/>
<dbReference type="Proteomes" id="UP000248745">
    <property type="component" value="Unassembled WGS sequence"/>
</dbReference>
<dbReference type="InterPro" id="IPR032710">
    <property type="entry name" value="NTF2-like_dom_sf"/>
</dbReference>
<dbReference type="InterPro" id="IPR027843">
    <property type="entry name" value="DUF4440"/>
</dbReference>
<organism evidence="2 3">
    <name type="scientific">Taibaiella soli</name>
    <dbReference type="NCBI Taxonomy" id="1649169"/>
    <lineage>
        <taxon>Bacteria</taxon>
        <taxon>Pseudomonadati</taxon>
        <taxon>Bacteroidota</taxon>
        <taxon>Chitinophagia</taxon>
        <taxon>Chitinophagales</taxon>
        <taxon>Chitinophagaceae</taxon>
        <taxon>Taibaiella</taxon>
    </lineage>
</organism>
<comment type="caution">
    <text evidence="2">The sequence shown here is derived from an EMBL/GenBank/DDBJ whole genome shotgun (WGS) entry which is preliminary data.</text>
</comment>
<feature type="domain" description="DUF4440" evidence="1">
    <location>
        <begin position="53"/>
        <end position="139"/>
    </location>
</feature>
<proteinExistence type="predicted"/>
<keyword evidence="3" id="KW-1185">Reference proteome</keyword>
<evidence type="ECO:0000313" key="3">
    <source>
        <dbReference type="Proteomes" id="UP000248745"/>
    </source>
</evidence>
<dbReference type="SUPFAM" id="SSF54427">
    <property type="entry name" value="NTF2-like"/>
    <property type="match status" value="1"/>
</dbReference>
<sequence length="149" mass="16364">MKYSILIFTLLLTACGRDNIRFEAREDIDSIIAADKEMSKTSEQQGFNKSMLTSLSDSAVLLRPDHAPLKSASLQTFLNDGADSNYVVTWEPSNGSVAVSGEMGYTYGIYTARNKKDGSVMKGTYTTIWVRAPKGKWKLVLNSGNPGIQ</sequence>
<name>A0A2W2C2G6_9BACT</name>
<reference evidence="2 3" key="1">
    <citation type="submission" date="2018-06" db="EMBL/GenBank/DDBJ databases">
        <title>Mucibacter soli gen. nov., sp. nov., a new member of the family Chitinophagaceae producing mucin.</title>
        <authorList>
            <person name="Kim M.-K."/>
            <person name="Park S."/>
            <person name="Kim T.-S."/>
            <person name="Joung Y."/>
            <person name="Han J.-H."/>
            <person name="Kim S.B."/>
        </authorList>
    </citation>
    <scope>NUCLEOTIDE SEQUENCE [LARGE SCALE GENOMIC DNA]</scope>
    <source>
        <strain evidence="2 3">R1-15</strain>
    </source>
</reference>
<dbReference type="Gene3D" id="3.10.450.50">
    <property type="match status" value="1"/>
</dbReference>
<dbReference type="RefSeq" id="WP_110997699.1">
    <property type="nucleotide sequence ID" value="NZ_QKTW01000006.1"/>
</dbReference>